<dbReference type="InterPro" id="IPR005821">
    <property type="entry name" value="Ion_trans_dom"/>
</dbReference>
<comment type="subcellular location">
    <subcellularLocation>
        <location evidence="1">Membrane</location>
        <topology evidence="1">Multi-pass membrane protein</topology>
    </subcellularLocation>
</comment>
<evidence type="ECO:0000256" key="2">
    <source>
        <dbReference type="ARBA" id="ARBA00022692"/>
    </source>
</evidence>
<feature type="domain" description="EF-hand" evidence="7">
    <location>
        <begin position="217"/>
        <end position="252"/>
    </location>
</feature>
<dbReference type="AlphaFoldDB" id="A0A9P1CMD0"/>
<reference evidence="8" key="1">
    <citation type="submission" date="2022-10" db="EMBL/GenBank/DDBJ databases">
        <authorList>
            <person name="Chen Y."/>
            <person name="Dougan E. K."/>
            <person name="Chan C."/>
            <person name="Rhodes N."/>
            <person name="Thang M."/>
        </authorList>
    </citation>
    <scope>NUCLEOTIDE SEQUENCE</scope>
</reference>
<dbReference type="GO" id="GO:0005248">
    <property type="term" value="F:voltage-gated sodium channel activity"/>
    <property type="evidence" value="ECO:0007669"/>
    <property type="project" value="TreeGrafter"/>
</dbReference>
<dbReference type="Gene3D" id="1.10.287.70">
    <property type="match status" value="1"/>
</dbReference>
<evidence type="ECO:0000313" key="10">
    <source>
        <dbReference type="Proteomes" id="UP001152797"/>
    </source>
</evidence>
<sequence length="677" mass="75266">MCAAEFFCSYYGLEWFIRFMAFERKCNCLRDGWFVFDSILVFLMVGETFVVTMLLLIISQDGPTSFGFGNAGILRLFRLLRLTRMARMLRSMPELMILIKGMAAATTSVFFIMCLQLILLYVFAIAFTQLAADTQMGAYYFPNVLHSMYTLLLYGTFLDNLSTFCDEVGAESGLCLALIFVFVLLSACTVLNMLIGILCEVVNTVTTVEKEEMTVLFVTNKLQKVLDELDSNNDGQLSKEEFEHILQVPAAARALEEVGVDPVSIVDCGNFIFGEGGGTDLPFKKFMEVLLTLRADNKCTLRDVISLRGQVKSQLDTLVHRLCADLPNILGLRKAQVVPHSRQQTGEISVEHESAERDDAGGAELRALEAKTDSLEGTMEEILGKLSLLSQHFEKPAPVEVAAVPLERPLSGVSSLRKTAQVEAFYLPKRDYAKEELLRSFRMRDSRRYLVALELALDAELDFEQIPCVYRLYRLAETFMLHHSEVPDASGKITAQLCLILDYGVSDGAAAAAEHAQRMARVKKSLEQIVEDVKKFRNPSFPDASVDLELTAIAYSDWDEIYGRPAVAAFGGREVNSAASGPWDFNLGGQFTRDPLELQRWMGSGRAGRGSPCRELAGAWWTAAQLPWKAQKKLALVITDAPCYGKDYSSVAAADSRCDPRSGLTCTGRPEEPLKRL</sequence>
<dbReference type="EMBL" id="CAMXCT020001835">
    <property type="protein sequence ID" value="CAL1146833.1"/>
    <property type="molecule type" value="Genomic_DNA"/>
</dbReference>
<evidence type="ECO:0000256" key="5">
    <source>
        <dbReference type="ARBA" id="ARBA00023136"/>
    </source>
</evidence>
<gene>
    <name evidence="8" type="ORF">C1SCF055_LOCUS20205</name>
</gene>
<keyword evidence="2 6" id="KW-0812">Transmembrane</keyword>
<keyword evidence="9" id="KW-0406">Ion transport</keyword>
<evidence type="ECO:0000313" key="8">
    <source>
        <dbReference type="EMBL" id="CAI3993458.1"/>
    </source>
</evidence>
<evidence type="ECO:0000256" key="4">
    <source>
        <dbReference type="ARBA" id="ARBA00022989"/>
    </source>
</evidence>
<feature type="transmembrane region" description="Helical" evidence="6">
    <location>
        <begin position="101"/>
        <end position="127"/>
    </location>
</feature>
<dbReference type="GO" id="GO:0001518">
    <property type="term" value="C:voltage-gated sodium channel complex"/>
    <property type="evidence" value="ECO:0007669"/>
    <property type="project" value="TreeGrafter"/>
</dbReference>
<dbReference type="InterPro" id="IPR002048">
    <property type="entry name" value="EF_hand_dom"/>
</dbReference>
<dbReference type="PANTHER" id="PTHR10037:SF62">
    <property type="entry name" value="SODIUM CHANNEL PROTEIN 60E"/>
    <property type="match status" value="1"/>
</dbReference>
<dbReference type="EMBL" id="CAMXCT030001835">
    <property type="protein sequence ID" value="CAL4780770.1"/>
    <property type="molecule type" value="Genomic_DNA"/>
</dbReference>
<evidence type="ECO:0000256" key="6">
    <source>
        <dbReference type="SAM" id="Phobius"/>
    </source>
</evidence>
<keyword evidence="9" id="KW-0813">Transport</keyword>
<feature type="transmembrane region" description="Helical" evidence="6">
    <location>
        <begin position="34"/>
        <end position="58"/>
    </location>
</feature>
<dbReference type="PROSITE" id="PS00018">
    <property type="entry name" value="EF_HAND_1"/>
    <property type="match status" value="1"/>
</dbReference>
<protein>
    <submittedName>
        <fullName evidence="9">Sodium channel protein type 10 subunit alpha (Peripheral nerve sodium channel 3) (PN3) (HPN3) (Sodium channel protein type X subunit alpha) (Voltage-gated sodium channel subunit alpha Nav1.8)</fullName>
    </submittedName>
</protein>
<dbReference type="Proteomes" id="UP001152797">
    <property type="component" value="Unassembled WGS sequence"/>
</dbReference>
<dbReference type="SUPFAM" id="SSF81324">
    <property type="entry name" value="Voltage-gated potassium channels"/>
    <property type="match status" value="1"/>
</dbReference>
<accession>A0A9P1CMD0</accession>
<evidence type="ECO:0000256" key="3">
    <source>
        <dbReference type="ARBA" id="ARBA00022837"/>
    </source>
</evidence>
<feature type="transmembrane region" description="Helical" evidence="6">
    <location>
        <begin position="173"/>
        <end position="198"/>
    </location>
</feature>
<dbReference type="InterPro" id="IPR011992">
    <property type="entry name" value="EF-hand-dom_pair"/>
</dbReference>
<keyword evidence="4 6" id="KW-1133">Transmembrane helix</keyword>
<dbReference type="InterPro" id="IPR043203">
    <property type="entry name" value="VGCC_Ca_Na"/>
</dbReference>
<name>A0A9P1CMD0_9DINO</name>
<feature type="transmembrane region" description="Helical" evidence="6">
    <location>
        <begin position="139"/>
        <end position="161"/>
    </location>
</feature>
<dbReference type="Gene3D" id="1.20.120.350">
    <property type="entry name" value="Voltage-gated potassium channels. Chain C"/>
    <property type="match status" value="1"/>
</dbReference>
<evidence type="ECO:0000256" key="1">
    <source>
        <dbReference type="ARBA" id="ARBA00004141"/>
    </source>
</evidence>
<organism evidence="8">
    <name type="scientific">Cladocopium goreaui</name>
    <dbReference type="NCBI Taxonomy" id="2562237"/>
    <lineage>
        <taxon>Eukaryota</taxon>
        <taxon>Sar</taxon>
        <taxon>Alveolata</taxon>
        <taxon>Dinophyceae</taxon>
        <taxon>Suessiales</taxon>
        <taxon>Symbiodiniaceae</taxon>
        <taxon>Cladocopium</taxon>
    </lineage>
</organism>
<evidence type="ECO:0000259" key="7">
    <source>
        <dbReference type="PROSITE" id="PS50222"/>
    </source>
</evidence>
<dbReference type="InterPro" id="IPR018247">
    <property type="entry name" value="EF_Hand_1_Ca_BS"/>
</dbReference>
<keyword evidence="9" id="KW-0407">Ion channel</keyword>
<proteinExistence type="predicted"/>
<evidence type="ECO:0000313" key="9">
    <source>
        <dbReference type="EMBL" id="CAL4780770.1"/>
    </source>
</evidence>
<keyword evidence="10" id="KW-1185">Reference proteome</keyword>
<dbReference type="PROSITE" id="PS50222">
    <property type="entry name" value="EF_HAND_2"/>
    <property type="match status" value="1"/>
</dbReference>
<dbReference type="Pfam" id="PF00520">
    <property type="entry name" value="Ion_trans"/>
    <property type="match status" value="1"/>
</dbReference>
<reference evidence="9 10" key="2">
    <citation type="submission" date="2024-05" db="EMBL/GenBank/DDBJ databases">
        <authorList>
            <person name="Chen Y."/>
            <person name="Shah S."/>
            <person name="Dougan E. K."/>
            <person name="Thang M."/>
            <person name="Chan C."/>
        </authorList>
    </citation>
    <scope>NUCLEOTIDE SEQUENCE [LARGE SCALE GENOMIC DNA]</scope>
</reference>
<comment type="caution">
    <text evidence="8">The sequence shown here is derived from an EMBL/GenBank/DDBJ whole genome shotgun (WGS) entry which is preliminary data.</text>
</comment>
<keyword evidence="3" id="KW-0106">Calcium</keyword>
<dbReference type="PANTHER" id="PTHR10037">
    <property type="entry name" value="VOLTAGE-GATED CATION CHANNEL CALCIUM AND SODIUM"/>
    <property type="match status" value="1"/>
</dbReference>
<dbReference type="OrthoDB" id="437009at2759"/>
<dbReference type="EMBL" id="CAMXCT010001835">
    <property type="protein sequence ID" value="CAI3993458.1"/>
    <property type="molecule type" value="Genomic_DNA"/>
</dbReference>
<dbReference type="GO" id="GO:0005509">
    <property type="term" value="F:calcium ion binding"/>
    <property type="evidence" value="ECO:0007669"/>
    <property type="project" value="InterPro"/>
</dbReference>
<dbReference type="SUPFAM" id="SSF47473">
    <property type="entry name" value="EF-hand"/>
    <property type="match status" value="1"/>
</dbReference>
<keyword evidence="5 6" id="KW-0472">Membrane</keyword>
<dbReference type="InterPro" id="IPR027359">
    <property type="entry name" value="Volt_channel_dom_sf"/>
</dbReference>